<gene>
    <name evidence="1" type="ordered locus">KNP414_05279</name>
</gene>
<accession>F8FE44</accession>
<dbReference type="AlphaFoldDB" id="F8FE44"/>
<evidence type="ECO:0000313" key="2">
    <source>
        <dbReference type="Proteomes" id="UP000006620"/>
    </source>
</evidence>
<dbReference type="PATRIC" id="fig|1036673.3.peg.4890"/>
<reference evidence="1 2" key="2">
    <citation type="journal article" date="2013" name="Genome Announc.">
        <title>Genome Sequence of Growth-Improving Paenibacillus mucilaginosus Strain KNP414.</title>
        <authorList>
            <person name="Lu J.J."/>
            <person name="Wang J.F."/>
            <person name="Hu X.F."/>
        </authorList>
    </citation>
    <scope>NUCLEOTIDE SEQUENCE [LARGE SCALE GENOMIC DNA]</scope>
    <source>
        <strain evidence="1 2">KNP414</strain>
    </source>
</reference>
<dbReference type="RefSeq" id="WP_013918956.1">
    <property type="nucleotide sequence ID" value="NC_015690.1"/>
</dbReference>
<dbReference type="HOGENOM" id="CLU_2001609_0_0_9"/>
<dbReference type="Proteomes" id="UP000006620">
    <property type="component" value="Chromosome"/>
</dbReference>
<name>F8FE44_PAEMK</name>
<organism evidence="1 2">
    <name type="scientific">Paenibacillus mucilaginosus (strain KNP414)</name>
    <dbReference type="NCBI Taxonomy" id="1036673"/>
    <lineage>
        <taxon>Bacteria</taxon>
        <taxon>Bacillati</taxon>
        <taxon>Bacillota</taxon>
        <taxon>Bacilli</taxon>
        <taxon>Bacillales</taxon>
        <taxon>Paenibacillaceae</taxon>
        <taxon>Paenibacillus</taxon>
    </lineage>
</organism>
<reference evidence="2" key="1">
    <citation type="submission" date="2011-06" db="EMBL/GenBank/DDBJ databases">
        <title>Complete genome sequence of Paenibacillus mucilaginosus KNP414.</title>
        <authorList>
            <person name="Wang J."/>
            <person name="Hu S."/>
            <person name="Hu X."/>
            <person name="Zhang B."/>
            <person name="Dong D."/>
            <person name="Zhang S."/>
            <person name="Zhao K."/>
            <person name="Wu D."/>
        </authorList>
    </citation>
    <scope>NUCLEOTIDE SEQUENCE [LARGE SCALE GENOMIC DNA]</scope>
    <source>
        <strain evidence="2">KNP414</strain>
    </source>
</reference>
<sequence length="125" mass="14314">MSDFPDDYTLAETVSGTWRKLGLGVRTGTLLFQIAGNVLVSAHISSKRLDILLEDRQGIYQYAGDLAFEGLEETGKLRLHSWSMEYIHWNDPDVILDNPASDMTELYIKLSLDKRRETENRFLGY</sequence>
<protein>
    <submittedName>
        <fullName evidence="1">Uncharacterized protein</fullName>
    </submittedName>
</protein>
<proteinExistence type="predicted"/>
<dbReference type="EMBL" id="CP002869">
    <property type="protein sequence ID" value="AEI43803.1"/>
    <property type="molecule type" value="Genomic_DNA"/>
</dbReference>
<evidence type="ECO:0000313" key="1">
    <source>
        <dbReference type="EMBL" id="AEI43803.1"/>
    </source>
</evidence>
<dbReference type="KEGG" id="pms:KNP414_05279"/>